<evidence type="ECO:0000313" key="4">
    <source>
        <dbReference type="EMBL" id="CAD8066683.1"/>
    </source>
</evidence>
<dbReference type="Pfam" id="PF13012">
    <property type="entry name" value="MitMem_reg"/>
    <property type="match status" value="1"/>
</dbReference>
<keyword evidence="2" id="KW-0647">Proteasome</keyword>
<dbReference type="InterPro" id="IPR037518">
    <property type="entry name" value="MPN"/>
</dbReference>
<dbReference type="PANTHER" id="PTHR10540">
    <property type="entry name" value="EUKARYOTIC TRANSLATION INITIATION FACTOR 3 SUBUNIT F-RELATED"/>
    <property type="match status" value="1"/>
</dbReference>
<dbReference type="PROSITE" id="PS50249">
    <property type="entry name" value="MPN"/>
    <property type="match status" value="1"/>
</dbReference>
<dbReference type="CDD" id="cd08062">
    <property type="entry name" value="MPN_RPN7_8"/>
    <property type="match status" value="1"/>
</dbReference>
<accession>A0A8S1LMU5</accession>
<keyword evidence="5" id="KW-1185">Reference proteome</keyword>
<dbReference type="GO" id="GO:0005838">
    <property type="term" value="C:proteasome regulatory particle"/>
    <property type="evidence" value="ECO:0007669"/>
    <property type="project" value="InterPro"/>
</dbReference>
<dbReference type="OMA" id="HAMSIKT"/>
<dbReference type="SMART" id="SM00232">
    <property type="entry name" value="JAB_MPN"/>
    <property type="match status" value="1"/>
</dbReference>
<dbReference type="Proteomes" id="UP000688137">
    <property type="component" value="Unassembled WGS sequence"/>
</dbReference>
<feature type="domain" description="MPN" evidence="3">
    <location>
        <begin position="10"/>
        <end position="147"/>
    </location>
</feature>
<dbReference type="GO" id="GO:0043161">
    <property type="term" value="P:proteasome-mediated ubiquitin-dependent protein catabolic process"/>
    <property type="evidence" value="ECO:0007669"/>
    <property type="project" value="TreeGrafter"/>
</dbReference>
<proteinExistence type="inferred from homology"/>
<dbReference type="Pfam" id="PF01398">
    <property type="entry name" value="JAB"/>
    <property type="match status" value="1"/>
</dbReference>
<name>A0A8S1LMU5_PARPR</name>
<dbReference type="AlphaFoldDB" id="A0A8S1LMU5"/>
<evidence type="ECO:0000256" key="1">
    <source>
        <dbReference type="ARBA" id="ARBA00008568"/>
    </source>
</evidence>
<organism evidence="4 5">
    <name type="scientific">Paramecium primaurelia</name>
    <dbReference type="NCBI Taxonomy" id="5886"/>
    <lineage>
        <taxon>Eukaryota</taxon>
        <taxon>Sar</taxon>
        <taxon>Alveolata</taxon>
        <taxon>Ciliophora</taxon>
        <taxon>Intramacronucleata</taxon>
        <taxon>Oligohymenophorea</taxon>
        <taxon>Peniculida</taxon>
        <taxon>Parameciidae</taxon>
        <taxon>Paramecium</taxon>
    </lineage>
</organism>
<reference evidence="4" key="1">
    <citation type="submission" date="2021-01" db="EMBL/GenBank/DDBJ databases">
        <authorList>
            <consortium name="Genoscope - CEA"/>
            <person name="William W."/>
        </authorList>
    </citation>
    <scope>NUCLEOTIDE SEQUENCE</scope>
</reference>
<gene>
    <name evidence="4" type="ORF">PPRIM_AZ9-3.1.T0390244</name>
</gene>
<dbReference type="InterPro" id="IPR033858">
    <property type="entry name" value="MPN_RPN7_8"/>
</dbReference>
<protein>
    <recommendedName>
        <fullName evidence="3">MPN domain-containing protein</fullName>
    </recommendedName>
</protein>
<comment type="similarity">
    <text evidence="1">Belongs to the peptidase M67A family.</text>
</comment>
<sequence>MSNMNKPPLVIIHPLVLISVVDHYNRIISKTQQPRVVGALLGERKADGVIDITNSYALPFEEDPKDQNIWYLDHIYNETLFELHRKININEKIVGWYSTGSRFKPNDIQINQIFYKYTTTPIFVIIDVHQFDPLSLPTEAYTSVDEISKSGEIVQNFVHIPSTVQAFEPEEIGVEQLLREINNVDTQSLSAKAEQKINGVKGMNKKIAQIQQYLTLIQQGKVKPNQLIINNLQEILNYLPNLGSQEVVQAFTTKNNDNMLTIYLASLMRSIIAYHNLINNQAQQEKKVK</sequence>
<dbReference type="EMBL" id="CAJJDM010000038">
    <property type="protein sequence ID" value="CAD8066683.1"/>
    <property type="molecule type" value="Genomic_DNA"/>
</dbReference>
<evidence type="ECO:0000256" key="2">
    <source>
        <dbReference type="ARBA" id="ARBA00022942"/>
    </source>
</evidence>
<dbReference type="FunFam" id="3.40.140.10:FF:000040">
    <property type="entry name" value="26S proteasome regulatory subunit RPN8"/>
    <property type="match status" value="1"/>
</dbReference>
<dbReference type="PANTHER" id="PTHR10540:SF7">
    <property type="entry name" value="26S PROTEASOME NON-ATPASE REGULATORY SUBUNIT 7"/>
    <property type="match status" value="1"/>
</dbReference>
<dbReference type="InterPro" id="IPR024969">
    <property type="entry name" value="EIF3F/CSN6-like_C"/>
</dbReference>
<dbReference type="GO" id="GO:0008237">
    <property type="term" value="F:metallopeptidase activity"/>
    <property type="evidence" value="ECO:0007669"/>
    <property type="project" value="InterPro"/>
</dbReference>
<dbReference type="InterPro" id="IPR000555">
    <property type="entry name" value="JAMM/MPN+_dom"/>
</dbReference>
<comment type="caution">
    <text evidence="4">The sequence shown here is derived from an EMBL/GenBank/DDBJ whole genome shotgun (WGS) entry which is preliminary data.</text>
</comment>
<evidence type="ECO:0000259" key="3">
    <source>
        <dbReference type="PROSITE" id="PS50249"/>
    </source>
</evidence>
<evidence type="ECO:0000313" key="5">
    <source>
        <dbReference type="Proteomes" id="UP000688137"/>
    </source>
</evidence>